<accession>A0A4W3IBC9</accession>
<sequence>LVYMPRGQMNKQGPENCDVAALLNLINFCDHFSFVERRKLIEVIKCRNELMHSTEMSVSVEWLDNSVQKILDLLQEFQHVAETKTTSKIIQKIISSSWKVQISGMDMVDDAHASDEELNAEEIHNVELRLVREKLQELCFILEEQKELQEQDLNCLRRFKEFLKDNRELESELHDELQQLYKLEMKLNSVPEPVAEDEGEKE</sequence>
<dbReference type="AlphaFoldDB" id="A0A4W3IBC9"/>
<dbReference type="PANTHER" id="PTHR35083">
    <property type="entry name" value="RGD1565685 PROTEIN"/>
    <property type="match status" value="1"/>
</dbReference>
<keyword evidence="1" id="KW-0175">Coiled coil</keyword>
<protein>
    <submittedName>
        <fullName evidence="2">Uncharacterized protein</fullName>
    </submittedName>
</protein>
<gene>
    <name evidence="2" type="primary">si:ch211-91p5.3</name>
</gene>
<evidence type="ECO:0000256" key="1">
    <source>
        <dbReference type="SAM" id="Coils"/>
    </source>
</evidence>
<dbReference type="InterPro" id="IPR027897">
    <property type="entry name" value="DUF4559"/>
</dbReference>
<reference evidence="3" key="2">
    <citation type="journal article" date="2007" name="PLoS Biol.">
        <title>Survey sequencing and comparative analysis of the elephant shark (Callorhinchus milii) genome.</title>
        <authorList>
            <person name="Venkatesh B."/>
            <person name="Kirkness E.F."/>
            <person name="Loh Y.H."/>
            <person name="Halpern A.L."/>
            <person name="Lee A.P."/>
            <person name="Johnson J."/>
            <person name="Dandona N."/>
            <person name="Viswanathan L.D."/>
            <person name="Tay A."/>
            <person name="Venter J.C."/>
            <person name="Strausberg R.L."/>
            <person name="Brenner S."/>
        </authorList>
    </citation>
    <scope>NUCLEOTIDE SEQUENCE [LARGE SCALE GENOMIC DNA]</scope>
</reference>
<proteinExistence type="predicted"/>
<feature type="coiled-coil region" evidence="1">
    <location>
        <begin position="132"/>
        <end position="186"/>
    </location>
</feature>
<name>A0A4W3IBC9_CALMI</name>
<reference evidence="3" key="1">
    <citation type="journal article" date="2006" name="Science">
        <title>Ancient noncoding elements conserved in the human genome.</title>
        <authorList>
            <person name="Venkatesh B."/>
            <person name="Kirkness E.F."/>
            <person name="Loh Y.H."/>
            <person name="Halpern A.L."/>
            <person name="Lee A.P."/>
            <person name="Johnson J."/>
            <person name="Dandona N."/>
            <person name="Viswanathan L.D."/>
            <person name="Tay A."/>
            <person name="Venter J.C."/>
            <person name="Strausberg R.L."/>
            <person name="Brenner S."/>
        </authorList>
    </citation>
    <scope>NUCLEOTIDE SEQUENCE [LARGE SCALE GENOMIC DNA]</scope>
</reference>
<reference evidence="2" key="4">
    <citation type="submission" date="2025-08" db="UniProtKB">
        <authorList>
            <consortium name="Ensembl"/>
        </authorList>
    </citation>
    <scope>IDENTIFICATION</scope>
</reference>
<evidence type="ECO:0000313" key="2">
    <source>
        <dbReference type="Ensembl" id="ENSCMIP00000024786.1"/>
    </source>
</evidence>
<dbReference type="Proteomes" id="UP000314986">
    <property type="component" value="Unassembled WGS sequence"/>
</dbReference>
<reference evidence="2" key="5">
    <citation type="submission" date="2025-09" db="UniProtKB">
        <authorList>
            <consortium name="Ensembl"/>
        </authorList>
    </citation>
    <scope>IDENTIFICATION</scope>
</reference>
<dbReference type="PANTHER" id="PTHR35083:SF1">
    <property type="entry name" value="RGD1565685 PROTEIN"/>
    <property type="match status" value="1"/>
</dbReference>
<dbReference type="Ensembl" id="ENSCMIT00000025195.1">
    <property type="protein sequence ID" value="ENSCMIP00000024786.1"/>
    <property type="gene ID" value="ENSCMIG00000010945.1"/>
</dbReference>
<evidence type="ECO:0000313" key="3">
    <source>
        <dbReference type="Proteomes" id="UP000314986"/>
    </source>
</evidence>
<reference evidence="3" key="3">
    <citation type="journal article" date="2014" name="Nature">
        <title>Elephant shark genome provides unique insights into gnathostome evolution.</title>
        <authorList>
            <consortium name="International Elephant Shark Genome Sequencing Consortium"/>
            <person name="Venkatesh B."/>
            <person name="Lee A.P."/>
            <person name="Ravi V."/>
            <person name="Maurya A.K."/>
            <person name="Lian M.M."/>
            <person name="Swann J.B."/>
            <person name="Ohta Y."/>
            <person name="Flajnik M.F."/>
            <person name="Sutoh Y."/>
            <person name="Kasahara M."/>
            <person name="Hoon S."/>
            <person name="Gangu V."/>
            <person name="Roy S.W."/>
            <person name="Irimia M."/>
            <person name="Korzh V."/>
            <person name="Kondrychyn I."/>
            <person name="Lim Z.W."/>
            <person name="Tay B.H."/>
            <person name="Tohari S."/>
            <person name="Kong K.W."/>
            <person name="Ho S."/>
            <person name="Lorente-Galdos B."/>
            <person name="Quilez J."/>
            <person name="Marques-Bonet T."/>
            <person name="Raney B.J."/>
            <person name="Ingham P.W."/>
            <person name="Tay A."/>
            <person name="Hillier L.W."/>
            <person name="Minx P."/>
            <person name="Boehm T."/>
            <person name="Wilson R.K."/>
            <person name="Brenner S."/>
            <person name="Warren W.C."/>
        </authorList>
    </citation>
    <scope>NUCLEOTIDE SEQUENCE [LARGE SCALE GENOMIC DNA]</scope>
</reference>
<keyword evidence="3" id="KW-1185">Reference proteome</keyword>
<dbReference type="Pfam" id="PF15112">
    <property type="entry name" value="DUF4559"/>
    <property type="match status" value="1"/>
</dbReference>
<organism evidence="2 3">
    <name type="scientific">Callorhinchus milii</name>
    <name type="common">Ghost shark</name>
    <dbReference type="NCBI Taxonomy" id="7868"/>
    <lineage>
        <taxon>Eukaryota</taxon>
        <taxon>Metazoa</taxon>
        <taxon>Chordata</taxon>
        <taxon>Craniata</taxon>
        <taxon>Vertebrata</taxon>
        <taxon>Chondrichthyes</taxon>
        <taxon>Holocephali</taxon>
        <taxon>Chimaeriformes</taxon>
        <taxon>Callorhinchidae</taxon>
        <taxon>Callorhinchus</taxon>
    </lineage>
</organism>